<dbReference type="InterPro" id="IPR008929">
    <property type="entry name" value="Chondroitin_lyas"/>
</dbReference>
<comment type="caution">
    <text evidence="2">The sequence shown here is derived from an EMBL/GenBank/DDBJ whole genome shotgun (WGS) entry which is preliminary data.</text>
</comment>
<dbReference type="EMBL" id="JACCBB010000001">
    <property type="protein sequence ID" value="NYD21494.1"/>
    <property type="molecule type" value="Genomic_DNA"/>
</dbReference>
<feature type="region of interest" description="Disordered" evidence="1">
    <location>
        <begin position="260"/>
        <end position="279"/>
    </location>
</feature>
<dbReference type="Proteomes" id="UP000521922">
    <property type="component" value="Unassembled WGS sequence"/>
</dbReference>
<name>A0A7Y9DJ62_9ACTN</name>
<organism evidence="2 3">
    <name type="scientific">Kineococcus aurantiacus</name>
    <dbReference type="NCBI Taxonomy" id="37633"/>
    <lineage>
        <taxon>Bacteria</taxon>
        <taxon>Bacillati</taxon>
        <taxon>Actinomycetota</taxon>
        <taxon>Actinomycetes</taxon>
        <taxon>Kineosporiales</taxon>
        <taxon>Kineosporiaceae</taxon>
        <taxon>Kineococcus</taxon>
    </lineage>
</organism>
<evidence type="ECO:0000256" key="1">
    <source>
        <dbReference type="SAM" id="MobiDB-lite"/>
    </source>
</evidence>
<reference evidence="2 3" key="1">
    <citation type="submission" date="2020-07" db="EMBL/GenBank/DDBJ databases">
        <title>Sequencing the genomes of 1000 actinobacteria strains.</title>
        <authorList>
            <person name="Klenk H.-P."/>
        </authorList>
    </citation>
    <scope>NUCLEOTIDE SEQUENCE [LARGE SCALE GENOMIC DNA]</scope>
    <source>
        <strain evidence="2 3">DSM 7487</strain>
    </source>
</reference>
<feature type="compositionally biased region" description="Basic and acidic residues" evidence="1">
    <location>
        <begin position="263"/>
        <end position="274"/>
    </location>
</feature>
<dbReference type="SUPFAM" id="SSF48230">
    <property type="entry name" value="Chondroitin AC/alginate lyase"/>
    <property type="match status" value="1"/>
</dbReference>
<dbReference type="AlphaFoldDB" id="A0A7Y9DJ62"/>
<keyword evidence="3" id="KW-1185">Reference proteome</keyword>
<dbReference type="RefSeq" id="WP_179749829.1">
    <property type="nucleotide sequence ID" value="NZ_BAAAGN010000005.1"/>
</dbReference>
<evidence type="ECO:0000313" key="3">
    <source>
        <dbReference type="Proteomes" id="UP000521922"/>
    </source>
</evidence>
<protein>
    <recommendedName>
        <fullName evidence="4">Heparinase II/III-like protein</fullName>
    </recommendedName>
</protein>
<evidence type="ECO:0008006" key="4">
    <source>
        <dbReference type="Google" id="ProtNLM"/>
    </source>
</evidence>
<accession>A0A7Y9DJ62</accession>
<proteinExistence type="predicted"/>
<evidence type="ECO:0000313" key="2">
    <source>
        <dbReference type="EMBL" id="NYD21494.1"/>
    </source>
</evidence>
<feature type="region of interest" description="Disordered" evidence="1">
    <location>
        <begin position="1"/>
        <end position="30"/>
    </location>
</feature>
<gene>
    <name evidence="2" type="ORF">BJ968_001034</name>
</gene>
<sequence length="597" mass="62933">MAHRRPAEQVPAPAGAPSLPQDAAVHPSAADAVDEPFTRALAADLDRGVAVLLAGRAPALSPLAHRETTARLKALVTAFHHPASAHHHDLALLEVADRVLAQLAAAQTATGLFDSTNLASPPDTAFTVNDLCLTAQVAAREPALADVVAGLRAVGERALPPLLTGGVHTPNHRWELSSALARLGALLGTPEAVRPRVEQWLAEGVDLQPDGMYSERSPLYAAAVTNPSLLVLADVLDRPDLLDPVRRNLEAFLPLLDPDGDVESVHSRRQDQRTPGHPGGPFLLHYRRLALEEDRPDFAAAARTLRSRGVDGRRDLPEVVVRPGLAAPLPPGPALAWEGTAAYPASGLVVSARGRTRTTVFGGSDQPAVRAVRSGTANSATFLRVRHGEALLRSVRLSTEFFGLGPFRSAVLEHGPGGVLVLRQSLRAGYYQPLAAADRAPDGAYPLGDEGRFHAAMAFERRAVDEVELTTEITVGLVPDGADLTIRSTGAATSFALELTFRPGGTFEGVQEGPDGTRRLTGAQLRCTVGTDELVVGTDQPAVGPGGGDGHDQPARFDPGEQYTYLGADDAATGEVVLVTGRTPGVRHLRVRGRSTA</sequence>